<organism evidence="6 7">
    <name type="scientific">Streptococcus caledonicus</name>
    <dbReference type="NCBI Taxonomy" id="2614158"/>
    <lineage>
        <taxon>Bacteria</taxon>
        <taxon>Bacillati</taxon>
        <taxon>Bacillota</taxon>
        <taxon>Bacilli</taxon>
        <taxon>Lactobacillales</taxon>
        <taxon>Streptococcaceae</taxon>
        <taxon>Streptococcus</taxon>
    </lineage>
</organism>
<comment type="subcellular location">
    <subcellularLocation>
        <location evidence="1">Membrane</location>
        <topology evidence="1">Multi-pass membrane protein</topology>
    </subcellularLocation>
</comment>
<keyword evidence="2 5" id="KW-0812">Transmembrane</keyword>
<sequence length="180" mass="20503">MIGILFILILAWQFYIGYMRSIILQGYYTLASIVSLFIANHFYQKLAAQITLWVPSVNPSQDTVVQFFKDVNLFELDMVFYAGVAFAGVYTLSYFVFRVIGIFLHLINLDQFDSVLMNCISGGLAIFVTLLFFSMGVTLLATVPVNVIQNFLSGHSVTKLLIGFPIFAQLWNYFWVTKIF</sequence>
<dbReference type="PANTHER" id="PTHR37306">
    <property type="entry name" value="COLICIN V PRODUCTION PROTEIN"/>
    <property type="match status" value="1"/>
</dbReference>
<evidence type="ECO:0000256" key="4">
    <source>
        <dbReference type="ARBA" id="ARBA00023136"/>
    </source>
</evidence>
<evidence type="ECO:0000256" key="1">
    <source>
        <dbReference type="ARBA" id="ARBA00004141"/>
    </source>
</evidence>
<feature type="transmembrane region" description="Helical" evidence="5">
    <location>
        <begin position="124"/>
        <end position="148"/>
    </location>
</feature>
<dbReference type="EMBL" id="JBHSOJ010000001">
    <property type="protein sequence ID" value="MFC5630087.1"/>
    <property type="molecule type" value="Genomic_DNA"/>
</dbReference>
<comment type="caution">
    <text evidence="6">The sequence shown here is derived from an EMBL/GenBank/DDBJ whole genome shotgun (WGS) entry which is preliminary data.</text>
</comment>
<protein>
    <submittedName>
        <fullName evidence="6">CvpA family protein</fullName>
    </submittedName>
</protein>
<proteinExistence type="predicted"/>
<dbReference type="PANTHER" id="PTHR37306:SF1">
    <property type="entry name" value="COLICIN V PRODUCTION PROTEIN"/>
    <property type="match status" value="1"/>
</dbReference>
<gene>
    <name evidence="6" type="ORF">ACFPQ3_00325</name>
</gene>
<reference evidence="7" key="1">
    <citation type="journal article" date="2019" name="Int. J. Syst. Evol. Microbiol.">
        <title>The Global Catalogue of Microorganisms (GCM) 10K type strain sequencing project: providing services to taxonomists for standard genome sequencing and annotation.</title>
        <authorList>
            <consortium name="The Broad Institute Genomics Platform"/>
            <consortium name="The Broad Institute Genome Sequencing Center for Infectious Disease"/>
            <person name="Wu L."/>
            <person name="Ma J."/>
        </authorList>
    </citation>
    <scope>NUCLEOTIDE SEQUENCE [LARGE SCALE GENOMIC DNA]</scope>
    <source>
        <strain evidence="7">DT43</strain>
    </source>
</reference>
<dbReference type="RefSeq" id="WP_156805853.1">
    <property type="nucleotide sequence ID" value="NZ_JBHSOJ010000001.1"/>
</dbReference>
<name>A0ABW0U9C2_9STRE</name>
<keyword evidence="4 5" id="KW-0472">Membrane</keyword>
<dbReference type="Pfam" id="PF02674">
    <property type="entry name" value="Colicin_V"/>
    <property type="match status" value="1"/>
</dbReference>
<keyword evidence="3 5" id="KW-1133">Transmembrane helix</keyword>
<evidence type="ECO:0000256" key="5">
    <source>
        <dbReference type="SAM" id="Phobius"/>
    </source>
</evidence>
<feature type="transmembrane region" description="Helical" evidence="5">
    <location>
        <begin position="79"/>
        <end position="104"/>
    </location>
</feature>
<feature type="transmembrane region" description="Helical" evidence="5">
    <location>
        <begin position="160"/>
        <end position="176"/>
    </location>
</feature>
<dbReference type="InterPro" id="IPR003825">
    <property type="entry name" value="Colicin-V_CvpA"/>
</dbReference>
<keyword evidence="7" id="KW-1185">Reference proteome</keyword>
<evidence type="ECO:0000256" key="3">
    <source>
        <dbReference type="ARBA" id="ARBA00022989"/>
    </source>
</evidence>
<accession>A0ABW0U9C2</accession>
<dbReference type="Proteomes" id="UP001596110">
    <property type="component" value="Unassembled WGS sequence"/>
</dbReference>
<evidence type="ECO:0000256" key="2">
    <source>
        <dbReference type="ARBA" id="ARBA00022692"/>
    </source>
</evidence>
<evidence type="ECO:0000313" key="6">
    <source>
        <dbReference type="EMBL" id="MFC5630087.1"/>
    </source>
</evidence>
<evidence type="ECO:0000313" key="7">
    <source>
        <dbReference type="Proteomes" id="UP001596110"/>
    </source>
</evidence>